<comment type="subcellular location">
    <subcellularLocation>
        <location evidence="1">Membrane</location>
        <topology evidence="1">Multi-pass membrane protein</topology>
    </subcellularLocation>
</comment>
<dbReference type="InterPro" id="IPR020846">
    <property type="entry name" value="MFS_dom"/>
</dbReference>
<dbReference type="InterPro" id="IPR036259">
    <property type="entry name" value="MFS_trans_sf"/>
</dbReference>
<dbReference type="InterPro" id="IPR011701">
    <property type="entry name" value="MFS"/>
</dbReference>
<keyword evidence="9" id="KW-1185">Reference proteome</keyword>
<feature type="transmembrane region" description="Helical" evidence="7">
    <location>
        <begin position="104"/>
        <end position="125"/>
    </location>
</feature>
<proteinExistence type="predicted"/>
<feature type="region of interest" description="Disordered" evidence="6">
    <location>
        <begin position="55"/>
        <end position="78"/>
    </location>
</feature>
<feature type="transmembrane region" description="Helical" evidence="7">
    <location>
        <begin position="193"/>
        <end position="211"/>
    </location>
</feature>
<reference evidence="10" key="1">
    <citation type="submission" date="2016-11" db="UniProtKB">
        <authorList>
            <consortium name="WormBaseParasite"/>
        </authorList>
    </citation>
    <scope>IDENTIFICATION</scope>
</reference>
<dbReference type="GO" id="GO:0043195">
    <property type="term" value="C:terminal bouton"/>
    <property type="evidence" value="ECO:0007669"/>
    <property type="project" value="TreeGrafter"/>
</dbReference>
<evidence type="ECO:0000256" key="2">
    <source>
        <dbReference type="ARBA" id="ARBA00022448"/>
    </source>
</evidence>
<accession>A0A1I7WYM0</accession>
<evidence type="ECO:0000313" key="10">
    <source>
        <dbReference type="WBParaSite" id="Hba_10282"/>
    </source>
</evidence>
<dbReference type="PROSITE" id="PS50850">
    <property type="entry name" value="MFS"/>
    <property type="match status" value="1"/>
</dbReference>
<dbReference type="GO" id="GO:0030672">
    <property type="term" value="C:synaptic vesicle membrane"/>
    <property type="evidence" value="ECO:0007669"/>
    <property type="project" value="TreeGrafter"/>
</dbReference>
<dbReference type="Proteomes" id="UP000095283">
    <property type="component" value="Unplaced"/>
</dbReference>
<evidence type="ECO:0000256" key="6">
    <source>
        <dbReference type="SAM" id="MobiDB-lite"/>
    </source>
</evidence>
<evidence type="ECO:0000256" key="3">
    <source>
        <dbReference type="ARBA" id="ARBA00022692"/>
    </source>
</evidence>
<evidence type="ECO:0000259" key="8">
    <source>
        <dbReference type="PROSITE" id="PS50850"/>
    </source>
</evidence>
<evidence type="ECO:0000256" key="5">
    <source>
        <dbReference type="ARBA" id="ARBA00023136"/>
    </source>
</evidence>
<dbReference type="SUPFAM" id="SSF103473">
    <property type="entry name" value="MFS general substrate transporter"/>
    <property type="match status" value="1"/>
</dbReference>
<evidence type="ECO:0000256" key="1">
    <source>
        <dbReference type="ARBA" id="ARBA00004141"/>
    </source>
</evidence>
<protein>
    <submittedName>
        <fullName evidence="10">MFS domain-containing protein</fullName>
    </submittedName>
</protein>
<dbReference type="InterPro" id="IPR050930">
    <property type="entry name" value="MFS_Vesicular_Transporter"/>
</dbReference>
<keyword evidence="4 7" id="KW-1133">Transmembrane helix</keyword>
<dbReference type="GO" id="GO:0005335">
    <property type="term" value="F:serotonin:sodium:chloride symporter activity"/>
    <property type="evidence" value="ECO:0007669"/>
    <property type="project" value="TreeGrafter"/>
</dbReference>
<evidence type="ECO:0000313" key="9">
    <source>
        <dbReference type="Proteomes" id="UP000095283"/>
    </source>
</evidence>
<keyword evidence="5 7" id="KW-0472">Membrane</keyword>
<dbReference type="Gene3D" id="1.20.1250.20">
    <property type="entry name" value="MFS general substrate transporter like domains"/>
    <property type="match status" value="1"/>
</dbReference>
<evidence type="ECO:0000256" key="7">
    <source>
        <dbReference type="SAM" id="Phobius"/>
    </source>
</evidence>
<dbReference type="PANTHER" id="PTHR23506">
    <property type="entry name" value="GH10249P"/>
    <property type="match status" value="1"/>
</dbReference>
<dbReference type="GO" id="GO:0015842">
    <property type="term" value="P:aminergic neurotransmitter loading into synaptic vesicle"/>
    <property type="evidence" value="ECO:0007669"/>
    <property type="project" value="TreeGrafter"/>
</dbReference>
<feature type="transmembrane region" description="Helical" evidence="7">
    <location>
        <begin position="137"/>
        <end position="162"/>
    </location>
</feature>
<sequence>MLLTTVVPIIPEYLLRLSHPNSTDLLLYNKVTSEHDIVKRQIVWDDDTWDMPMASSSEDIPWNENPLGPKGKESKTRMRPKLPAGMDVEDQQKARHEILARENVLVGLMFGSKALVQLIANPWIGPFTNKIGYTLPMFAGFVIMFLSTIMFAFGSSYATLWFARAMQGIGSACTSTSGMGMLAQAYPDDMERGSAMGIALGGLALGVLVGPPYGGVLYQWAGKELPFILLALLALFDGC</sequence>
<dbReference type="Pfam" id="PF07690">
    <property type="entry name" value="MFS_1"/>
    <property type="match status" value="1"/>
</dbReference>
<dbReference type="PANTHER" id="PTHR23506:SF23">
    <property type="entry name" value="GH10249P"/>
    <property type="match status" value="1"/>
</dbReference>
<dbReference type="AlphaFoldDB" id="A0A1I7WYM0"/>
<organism evidence="9 10">
    <name type="scientific">Heterorhabditis bacteriophora</name>
    <name type="common">Entomopathogenic nematode worm</name>
    <dbReference type="NCBI Taxonomy" id="37862"/>
    <lineage>
        <taxon>Eukaryota</taxon>
        <taxon>Metazoa</taxon>
        <taxon>Ecdysozoa</taxon>
        <taxon>Nematoda</taxon>
        <taxon>Chromadorea</taxon>
        <taxon>Rhabditida</taxon>
        <taxon>Rhabditina</taxon>
        <taxon>Rhabditomorpha</taxon>
        <taxon>Strongyloidea</taxon>
        <taxon>Heterorhabditidae</taxon>
        <taxon>Heterorhabditis</taxon>
    </lineage>
</organism>
<keyword evidence="3 7" id="KW-0812">Transmembrane</keyword>
<feature type="domain" description="Major facilitator superfamily (MFS) profile" evidence="8">
    <location>
        <begin position="1"/>
        <end position="239"/>
    </location>
</feature>
<name>A0A1I7WYM0_HETBA</name>
<dbReference type="WBParaSite" id="Hba_10282">
    <property type="protein sequence ID" value="Hba_10282"/>
    <property type="gene ID" value="Hba_10282"/>
</dbReference>
<evidence type="ECO:0000256" key="4">
    <source>
        <dbReference type="ARBA" id="ARBA00022989"/>
    </source>
</evidence>
<keyword evidence="2" id="KW-0813">Transport</keyword>